<gene>
    <name evidence="1" type="ORF">BDN71DRAFT_1475727</name>
</gene>
<protein>
    <submittedName>
        <fullName evidence="1">Uncharacterized protein</fullName>
    </submittedName>
</protein>
<accession>A0A9P5ZN91</accession>
<dbReference type="AlphaFoldDB" id="A0A9P5ZN91"/>
<dbReference type="OrthoDB" id="3202607at2759"/>
<comment type="caution">
    <text evidence="1">The sequence shown here is derived from an EMBL/GenBank/DDBJ whole genome shotgun (WGS) entry which is preliminary data.</text>
</comment>
<proteinExistence type="predicted"/>
<organism evidence="1 2">
    <name type="scientific">Pleurotus eryngii</name>
    <name type="common">Boletus of the steppes</name>
    <dbReference type="NCBI Taxonomy" id="5323"/>
    <lineage>
        <taxon>Eukaryota</taxon>
        <taxon>Fungi</taxon>
        <taxon>Dikarya</taxon>
        <taxon>Basidiomycota</taxon>
        <taxon>Agaricomycotina</taxon>
        <taxon>Agaricomycetes</taxon>
        <taxon>Agaricomycetidae</taxon>
        <taxon>Agaricales</taxon>
        <taxon>Pleurotineae</taxon>
        <taxon>Pleurotaceae</taxon>
        <taxon>Pleurotus</taxon>
    </lineage>
</organism>
<dbReference type="Proteomes" id="UP000807025">
    <property type="component" value="Unassembled WGS sequence"/>
</dbReference>
<dbReference type="Gene3D" id="3.60.130.30">
    <property type="match status" value="1"/>
</dbReference>
<reference evidence="1" key="1">
    <citation type="submission" date="2020-11" db="EMBL/GenBank/DDBJ databases">
        <authorList>
            <consortium name="DOE Joint Genome Institute"/>
            <person name="Ahrendt S."/>
            <person name="Riley R."/>
            <person name="Andreopoulos W."/>
            <person name="Labutti K."/>
            <person name="Pangilinan J."/>
            <person name="Ruiz-Duenas F.J."/>
            <person name="Barrasa J.M."/>
            <person name="Sanchez-Garcia M."/>
            <person name="Camarero S."/>
            <person name="Miyauchi S."/>
            <person name="Serrano A."/>
            <person name="Linde D."/>
            <person name="Babiker R."/>
            <person name="Drula E."/>
            <person name="Ayuso-Fernandez I."/>
            <person name="Pacheco R."/>
            <person name="Padilla G."/>
            <person name="Ferreira P."/>
            <person name="Barriuso J."/>
            <person name="Kellner H."/>
            <person name="Castanera R."/>
            <person name="Alfaro M."/>
            <person name="Ramirez L."/>
            <person name="Pisabarro A.G."/>
            <person name="Kuo A."/>
            <person name="Tritt A."/>
            <person name="Lipzen A."/>
            <person name="He G."/>
            <person name="Yan M."/>
            <person name="Ng V."/>
            <person name="Cullen D."/>
            <person name="Martin F."/>
            <person name="Rosso M.-N."/>
            <person name="Henrissat B."/>
            <person name="Hibbett D."/>
            <person name="Martinez A.T."/>
            <person name="Grigoriev I.V."/>
        </authorList>
    </citation>
    <scope>NUCLEOTIDE SEQUENCE</scope>
    <source>
        <strain evidence="1">ATCC 90797</strain>
    </source>
</reference>
<dbReference type="EMBL" id="MU154637">
    <property type="protein sequence ID" value="KAF9490616.1"/>
    <property type="molecule type" value="Genomic_DNA"/>
</dbReference>
<name>A0A9P5ZN91_PLEER</name>
<sequence length="292" mass="31739">MPNQRLSSTTAITNSAGTVVVVLLGQPRGLQWGEAVEDATDAIKNAAAQPCVSELAGEHRRGPFPAAAIGISYGGGQKKPGNLRLGGPEIQNVLEDLIKNKGIQRLAGFAANGFAAYAPRTYGCYNQTMEALLASHSDLRRNFKNSPWAAMTFNMGPQTVCFPHLDSGNLPWGWCGVTALGEFDPDFGGHLVLWDLGLVIRFPPGATILIQSALMRHSNTLIHDGERRYSITQYSAGGLFRWVENDLASDKQRDAEARRNPELKAKRDAASATCWQTGLSMLSNQKEFWPQA</sequence>
<evidence type="ECO:0000313" key="2">
    <source>
        <dbReference type="Proteomes" id="UP000807025"/>
    </source>
</evidence>
<keyword evidence="2" id="KW-1185">Reference proteome</keyword>
<evidence type="ECO:0000313" key="1">
    <source>
        <dbReference type="EMBL" id="KAF9490616.1"/>
    </source>
</evidence>